<dbReference type="EMBL" id="AP012029">
    <property type="protein sequence ID" value="BAJ64906.1"/>
    <property type="molecule type" value="Genomic_DNA"/>
</dbReference>
<evidence type="ECO:0000313" key="3">
    <source>
        <dbReference type="EMBL" id="BAJ64906.1"/>
    </source>
</evidence>
<name>E8N1G3_ANATU</name>
<protein>
    <submittedName>
        <fullName evidence="3">Thiolase family protein</fullName>
    </submittedName>
</protein>
<dbReference type="InterPro" id="IPR055140">
    <property type="entry name" value="Thiolase_C_2"/>
</dbReference>
<dbReference type="Gene3D" id="3.40.47.10">
    <property type="match status" value="1"/>
</dbReference>
<dbReference type="KEGG" id="atm:ANT_28800"/>
<dbReference type="InterPro" id="IPR020616">
    <property type="entry name" value="Thiolase_N"/>
</dbReference>
<dbReference type="GO" id="GO:0016747">
    <property type="term" value="F:acyltransferase activity, transferring groups other than amino-acyl groups"/>
    <property type="evidence" value="ECO:0007669"/>
    <property type="project" value="InterPro"/>
</dbReference>
<dbReference type="Pfam" id="PF22691">
    <property type="entry name" value="Thiolase_C_1"/>
    <property type="match status" value="1"/>
</dbReference>
<proteinExistence type="predicted"/>
<feature type="domain" description="Thiolase C-terminal" evidence="2">
    <location>
        <begin position="241"/>
        <end position="384"/>
    </location>
</feature>
<dbReference type="PANTHER" id="PTHR42870:SF6">
    <property type="entry name" value="ACETYL-COA C-ACYLTRANSFERASE"/>
    <property type="match status" value="1"/>
</dbReference>
<feature type="domain" description="Thiolase N-terminal" evidence="1">
    <location>
        <begin position="5"/>
        <end position="186"/>
    </location>
</feature>
<dbReference type="InterPro" id="IPR016039">
    <property type="entry name" value="Thiolase-like"/>
</dbReference>
<accession>E8N1G3</accession>
<dbReference type="InterPro" id="IPR002155">
    <property type="entry name" value="Thiolase"/>
</dbReference>
<organism evidence="3 4">
    <name type="scientific">Anaerolinea thermophila (strain DSM 14523 / JCM 11388 / NBRC 100420 / UNI-1)</name>
    <dbReference type="NCBI Taxonomy" id="926569"/>
    <lineage>
        <taxon>Bacteria</taxon>
        <taxon>Bacillati</taxon>
        <taxon>Chloroflexota</taxon>
        <taxon>Anaerolineae</taxon>
        <taxon>Anaerolineales</taxon>
        <taxon>Anaerolineaceae</taxon>
        <taxon>Anaerolinea</taxon>
    </lineage>
</organism>
<dbReference type="AlphaFoldDB" id="E8N1G3"/>
<evidence type="ECO:0000259" key="2">
    <source>
        <dbReference type="Pfam" id="PF22691"/>
    </source>
</evidence>
<reference evidence="3 4" key="1">
    <citation type="submission" date="2010-12" db="EMBL/GenBank/DDBJ databases">
        <title>Whole genome sequence of Anaerolinea thermophila UNI-1.</title>
        <authorList>
            <person name="Narita-Yamada S."/>
            <person name="Kishi E."/>
            <person name="Watanabe Y."/>
            <person name="Takasaki K."/>
            <person name="Ankai A."/>
            <person name="Oguchi A."/>
            <person name="Fukui S."/>
            <person name="Takahashi M."/>
            <person name="Yashiro I."/>
            <person name="Hosoyama A."/>
            <person name="Sekiguchi Y."/>
            <person name="Hanada S."/>
            <person name="Fujita N."/>
        </authorList>
    </citation>
    <scope>NUCLEOTIDE SEQUENCE [LARGE SCALE GENOMIC DNA]</scope>
    <source>
        <strain evidence="4">DSM 14523 / JCM 11388 / NBRC 100420 / UNI-1</strain>
    </source>
</reference>
<dbReference type="STRING" id="926569.ANT_28800"/>
<sequence length="387" mass="40497">MSDVVIAGVGQIPVGEHWDVSLRSQAVRAVLAAIKDAGGLKPQAMYIGNLLAPTVSHQSNLGALLPDWSNLTGIEGITVEAAGASGGGAFRLGYLAVASGFVDTAVVVGVEKITDVVGPELERAIAESTDYDYELAQGLTLTAQAGLVMQLYLHQYKPPREAFAAFPMLAHENAVGNPFAMYRKPISQKAYDSAPMVSEPVNLMDMAPYADGAAAVVLTRRDLVPDSVSHPLVKVSGSSVASDTLALHDRSDPLAFDAARLSVEGACRQAGILPQDVDFFELTDAFSIYAVLSLEAAGFAPRGEGWKLGLDGTLRRDGKLPILTMGGFKARGNPLGAAGVYQIVEAALQLRGEAGSNQIPNARRALVQNLGGPASTAVAHVLERVNG</sequence>
<dbReference type="CDD" id="cd00829">
    <property type="entry name" value="SCP-x_thiolase"/>
    <property type="match status" value="1"/>
</dbReference>
<dbReference type="PANTHER" id="PTHR42870">
    <property type="entry name" value="ACETYL-COA C-ACETYLTRANSFERASE"/>
    <property type="match status" value="1"/>
</dbReference>
<evidence type="ECO:0000259" key="1">
    <source>
        <dbReference type="Pfam" id="PF00108"/>
    </source>
</evidence>
<dbReference type="RefSeq" id="WP_013561251.1">
    <property type="nucleotide sequence ID" value="NC_014960.1"/>
</dbReference>
<keyword evidence="4" id="KW-1185">Reference proteome</keyword>
<dbReference type="Pfam" id="PF00108">
    <property type="entry name" value="Thiolase_N"/>
    <property type="match status" value="1"/>
</dbReference>
<dbReference type="eggNOG" id="COG0183">
    <property type="taxonomic scope" value="Bacteria"/>
</dbReference>
<dbReference type="InParanoid" id="E8N1G3"/>
<dbReference type="SUPFAM" id="SSF53901">
    <property type="entry name" value="Thiolase-like"/>
    <property type="match status" value="2"/>
</dbReference>
<dbReference type="HOGENOM" id="CLU_035425_4_0_0"/>
<gene>
    <name evidence="3" type="ordered locus">ANT_28800</name>
</gene>
<dbReference type="Proteomes" id="UP000008922">
    <property type="component" value="Chromosome"/>
</dbReference>
<evidence type="ECO:0000313" key="4">
    <source>
        <dbReference type="Proteomes" id="UP000008922"/>
    </source>
</evidence>
<dbReference type="PIRSF" id="PIRSF000429">
    <property type="entry name" value="Ac-CoA_Ac_transf"/>
    <property type="match status" value="1"/>
</dbReference>